<keyword evidence="4" id="KW-1185">Reference proteome</keyword>
<evidence type="ECO:0000256" key="1">
    <source>
        <dbReference type="SAM" id="SignalP"/>
    </source>
</evidence>
<dbReference type="EnsemblMetazoa" id="ASIC012908-RA">
    <property type="protein sequence ID" value="ASIC012908-PA"/>
    <property type="gene ID" value="ASIC012908"/>
</dbReference>
<feature type="chain" id="PRO_5001784244" evidence="1">
    <location>
        <begin position="19"/>
        <end position="54"/>
    </location>
</feature>
<dbReference type="AlphaFoldDB" id="A0A084W412"/>
<protein>
    <submittedName>
        <fullName evidence="2 3">Uncharacterized protein</fullName>
    </submittedName>
</protein>
<organism evidence="2">
    <name type="scientific">Anopheles sinensis</name>
    <name type="common">Mosquito</name>
    <dbReference type="NCBI Taxonomy" id="74873"/>
    <lineage>
        <taxon>Eukaryota</taxon>
        <taxon>Metazoa</taxon>
        <taxon>Ecdysozoa</taxon>
        <taxon>Arthropoda</taxon>
        <taxon>Hexapoda</taxon>
        <taxon>Insecta</taxon>
        <taxon>Pterygota</taxon>
        <taxon>Neoptera</taxon>
        <taxon>Endopterygota</taxon>
        <taxon>Diptera</taxon>
        <taxon>Nematocera</taxon>
        <taxon>Culicoidea</taxon>
        <taxon>Culicidae</taxon>
        <taxon>Anophelinae</taxon>
        <taxon>Anopheles</taxon>
    </lineage>
</organism>
<dbReference type="VEuPathDB" id="VectorBase:ASIC012908"/>
<reference evidence="2 4" key="1">
    <citation type="journal article" date="2014" name="BMC Genomics">
        <title>Genome sequence of Anopheles sinensis provides insight into genetics basis of mosquito competence for malaria parasites.</title>
        <authorList>
            <person name="Zhou D."/>
            <person name="Zhang D."/>
            <person name="Ding G."/>
            <person name="Shi L."/>
            <person name="Hou Q."/>
            <person name="Ye Y."/>
            <person name="Xu Y."/>
            <person name="Zhou H."/>
            <person name="Xiong C."/>
            <person name="Li S."/>
            <person name="Yu J."/>
            <person name="Hong S."/>
            <person name="Yu X."/>
            <person name="Zou P."/>
            <person name="Chen C."/>
            <person name="Chang X."/>
            <person name="Wang W."/>
            <person name="Lv Y."/>
            <person name="Sun Y."/>
            <person name="Ma L."/>
            <person name="Shen B."/>
            <person name="Zhu C."/>
        </authorList>
    </citation>
    <scope>NUCLEOTIDE SEQUENCE [LARGE SCALE GENOMIC DNA]</scope>
</reference>
<reference evidence="3" key="2">
    <citation type="submission" date="2020-05" db="UniProtKB">
        <authorList>
            <consortium name="EnsemblMetazoa"/>
        </authorList>
    </citation>
    <scope>IDENTIFICATION</scope>
</reference>
<dbReference type="EMBL" id="KE525297">
    <property type="protein sequence ID" value="KFB44956.1"/>
    <property type="molecule type" value="Genomic_DNA"/>
</dbReference>
<sequence>MQPLVGVLLVAMVYFGHMQTSVLANAQPPTEKIPLAIEIAFVELQGLFFLSKFF</sequence>
<feature type="signal peptide" evidence="1">
    <location>
        <begin position="1"/>
        <end position="18"/>
    </location>
</feature>
<accession>A0A084W412</accession>
<keyword evidence="1" id="KW-0732">Signal</keyword>
<dbReference type="Proteomes" id="UP000030765">
    <property type="component" value="Unassembled WGS sequence"/>
</dbReference>
<name>A0A084W412_ANOSI</name>
<evidence type="ECO:0000313" key="2">
    <source>
        <dbReference type="EMBL" id="KFB44956.1"/>
    </source>
</evidence>
<proteinExistence type="predicted"/>
<gene>
    <name evidence="2" type="ORF">ZHAS_00012908</name>
</gene>
<evidence type="ECO:0000313" key="4">
    <source>
        <dbReference type="Proteomes" id="UP000030765"/>
    </source>
</evidence>
<evidence type="ECO:0000313" key="3">
    <source>
        <dbReference type="EnsemblMetazoa" id="ASIC012908-PA"/>
    </source>
</evidence>
<dbReference type="EMBL" id="ATLV01020257">
    <property type="status" value="NOT_ANNOTATED_CDS"/>
    <property type="molecule type" value="Genomic_DNA"/>
</dbReference>